<dbReference type="PANTHER" id="PTHR43042:SF3">
    <property type="entry name" value="RIBOSOMAL RNA LARGE SUBUNIT METHYLTRANSFERASE YWBD-RELATED"/>
    <property type="match status" value="1"/>
</dbReference>
<organism evidence="5 6">
    <name type="scientific">Arcobacter defluvii</name>
    <dbReference type="NCBI Taxonomy" id="873191"/>
    <lineage>
        <taxon>Bacteria</taxon>
        <taxon>Pseudomonadati</taxon>
        <taxon>Campylobacterota</taxon>
        <taxon>Epsilonproteobacteria</taxon>
        <taxon>Campylobacterales</taxon>
        <taxon>Arcobacteraceae</taxon>
        <taxon>Arcobacter</taxon>
    </lineage>
</organism>
<keyword evidence="2" id="KW-0808">Transferase</keyword>
<evidence type="ECO:0000259" key="4">
    <source>
        <dbReference type="Pfam" id="PF10672"/>
    </source>
</evidence>
<keyword evidence="6" id="KW-1185">Reference proteome</keyword>
<dbReference type="GO" id="GO:0008168">
    <property type="term" value="F:methyltransferase activity"/>
    <property type="evidence" value="ECO:0007669"/>
    <property type="project" value="UniProtKB-KW"/>
</dbReference>
<dbReference type="Gene3D" id="3.40.50.150">
    <property type="entry name" value="Vaccinia Virus protein VP39"/>
    <property type="match status" value="1"/>
</dbReference>
<evidence type="ECO:0000313" key="5">
    <source>
        <dbReference type="EMBL" id="QKF77173.1"/>
    </source>
</evidence>
<evidence type="ECO:0000256" key="1">
    <source>
        <dbReference type="ARBA" id="ARBA00022603"/>
    </source>
</evidence>
<gene>
    <name evidence="5" type="ORF">ADFLV_1140</name>
</gene>
<keyword evidence="3" id="KW-0949">S-adenosyl-L-methionine</keyword>
<proteinExistence type="predicted"/>
<evidence type="ECO:0000256" key="3">
    <source>
        <dbReference type="ARBA" id="ARBA00022691"/>
    </source>
</evidence>
<keyword evidence="1 5" id="KW-0489">Methyltransferase</keyword>
<evidence type="ECO:0000313" key="6">
    <source>
        <dbReference type="Proteomes" id="UP000503313"/>
    </source>
</evidence>
<accession>A0AAE7BDM4</accession>
<dbReference type="InterPro" id="IPR019614">
    <property type="entry name" value="SAM-dep_methyl-trfase"/>
</dbReference>
<name>A0AAE7BDM4_9BACT</name>
<dbReference type="InterPro" id="IPR029063">
    <property type="entry name" value="SAM-dependent_MTases_sf"/>
</dbReference>
<sequence length="307" mass="35755">MNKIDLEKLKEIILKNLEDKTKEIKRVFHGRGNFYDDFNYLTVDSLDEILFVTFFEENEKEKEIIKLLDEVTNIKKIDTFIVQRKYKNENHNEAIKGEIPPFYIVTENGLKYKINFFNKNIGIFLDMKIGREYISSICKDKNVLNLFSYTCAFSVAAINANAKQVVNVDMAKGALTTGRENHHLNNLDAKKVKFMPYDILKSWSRIKKEAPYDIIIIDPPSFQKGSFAATKDYEKIIKRLDDLASDNCIVLSCLNAPELDSNFIKEKFKELAPSFKFEKRLENLKEFITNNEEKSLKNLIFVKQNSN</sequence>
<reference evidence="5 6" key="1">
    <citation type="submission" date="2020-05" db="EMBL/GenBank/DDBJ databases">
        <title>Complete genome sequencing of Campylobacter and Arcobacter type strains.</title>
        <authorList>
            <person name="Miller W.G."/>
            <person name="Yee E."/>
        </authorList>
    </citation>
    <scope>NUCLEOTIDE SEQUENCE [LARGE SCALE GENOMIC DNA]</scope>
    <source>
        <strain evidence="5 6">LMG 25694</strain>
    </source>
</reference>
<dbReference type="CDD" id="cd02440">
    <property type="entry name" value="AdoMet_MTases"/>
    <property type="match status" value="1"/>
</dbReference>
<protein>
    <submittedName>
        <fullName evidence="5">SAM-dependent methyltransferase</fullName>
    </submittedName>
</protein>
<dbReference type="EMBL" id="CP053835">
    <property type="protein sequence ID" value="QKF77173.1"/>
    <property type="molecule type" value="Genomic_DNA"/>
</dbReference>
<dbReference type="PANTHER" id="PTHR43042">
    <property type="entry name" value="SAM-DEPENDENT METHYLTRANSFERASE"/>
    <property type="match status" value="1"/>
</dbReference>
<dbReference type="GO" id="GO:0032259">
    <property type="term" value="P:methylation"/>
    <property type="evidence" value="ECO:0007669"/>
    <property type="project" value="UniProtKB-KW"/>
</dbReference>
<evidence type="ECO:0000256" key="2">
    <source>
        <dbReference type="ARBA" id="ARBA00022679"/>
    </source>
</evidence>
<dbReference type="AlphaFoldDB" id="A0AAE7BDM4"/>
<dbReference type="SUPFAM" id="SSF53335">
    <property type="entry name" value="S-adenosyl-L-methionine-dependent methyltransferases"/>
    <property type="match status" value="1"/>
</dbReference>
<feature type="domain" description="S-adenosylmethionine-dependent methyltransferase" evidence="4">
    <location>
        <begin position="25"/>
        <end position="301"/>
    </location>
</feature>
<dbReference type="Pfam" id="PF10672">
    <property type="entry name" value="Methyltrans_SAM"/>
    <property type="match status" value="1"/>
</dbReference>
<dbReference type="KEGG" id="adz:ADFLV_1140"/>
<dbReference type="Proteomes" id="UP000503313">
    <property type="component" value="Chromosome"/>
</dbReference>